<dbReference type="AlphaFoldDB" id="A8N054"/>
<comment type="caution">
    <text evidence="2">The sequence shown here is derived from an EMBL/GenBank/DDBJ whole genome shotgun (WGS) entry which is preliminary data.</text>
</comment>
<dbReference type="GeneID" id="6004682"/>
<dbReference type="EMBL" id="AACS02000001">
    <property type="protein sequence ID" value="EAU93593.1"/>
    <property type="molecule type" value="Genomic_DNA"/>
</dbReference>
<proteinExistence type="predicted"/>
<dbReference type="Proteomes" id="UP000001861">
    <property type="component" value="Unassembled WGS sequence"/>
</dbReference>
<reference evidence="2 3" key="1">
    <citation type="journal article" date="2010" name="Proc. Natl. Acad. Sci. U.S.A.">
        <title>Insights into evolution of multicellular fungi from the assembled chromosomes of the mushroom Coprinopsis cinerea (Coprinus cinereus).</title>
        <authorList>
            <person name="Stajich J.E."/>
            <person name="Wilke S.K."/>
            <person name="Ahren D."/>
            <person name="Au C.H."/>
            <person name="Birren B.W."/>
            <person name="Borodovsky M."/>
            <person name="Burns C."/>
            <person name="Canback B."/>
            <person name="Casselton L.A."/>
            <person name="Cheng C.K."/>
            <person name="Deng J."/>
            <person name="Dietrich F.S."/>
            <person name="Fargo D.C."/>
            <person name="Farman M.L."/>
            <person name="Gathman A.C."/>
            <person name="Goldberg J."/>
            <person name="Guigo R."/>
            <person name="Hoegger P.J."/>
            <person name="Hooker J.B."/>
            <person name="Huggins A."/>
            <person name="James T.Y."/>
            <person name="Kamada T."/>
            <person name="Kilaru S."/>
            <person name="Kodira C."/>
            <person name="Kues U."/>
            <person name="Kupfer D."/>
            <person name="Kwan H.S."/>
            <person name="Lomsadze A."/>
            <person name="Li W."/>
            <person name="Lilly W.W."/>
            <person name="Ma L.J."/>
            <person name="Mackey A.J."/>
            <person name="Manning G."/>
            <person name="Martin F."/>
            <person name="Muraguchi H."/>
            <person name="Natvig D.O."/>
            <person name="Palmerini H."/>
            <person name="Ramesh M.A."/>
            <person name="Rehmeyer C.J."/>
            <person name="Roe B.A."/>
            <person name="Shenoy N."/>
            <person name="Stanke M."/>
            <person name="Ter-Hovhannisyan V."/>
            <person name="Tunlid A."/>
            <person name="Velagapudi R."/>
            <person name="Vision T.J."/>
            <person name="Zeng Q."/>
            <person name="Zolan M.E."/>
            <person name="Pukkila P.J."/>
        </authorList>
    </citation>
    <scope>NUCLEOTIDE SEQUENCE [LARGE SCALE GENOMIC DNA]</scope>
    <source>
        <strain evidence="3">Okayama-7 / 130 / ATCC MYA-4618 / FGSC 9003</strain>
    </source>
</reference>
<organism evidence="2 3">
    <name type="scientific">Coprinopsis cinerea (strain Okayama-7 / 130 / ATCC MYA-4618 / FGSC 9003)</name>
    <name type="common">Inky cap fungus</name>
    <name type="synonym">Hormographiella aspergillata</name>
    <dbReference type="NCBI Taxonomy" id="240176"/>
    <lineage>
        <taxon>Eukaryota</taxon>
        <taxon>Fungi</taxon>
        <taxon>Dikarya</taxon>
        <taxon>Basidiomycota</taxon>
        <taxon>Agaricomycotina</taxon>
        <taxon>Agaricomycetes</taxon>
        <taxon>Agaricomycetidae</taxon>
        <taxon>Agaricales</taxon>
        <taxon>Agaricineae</taxon>
        <taxon>Psathyrellaceae</taxon>
        <taxon>Coprinopsis</taxon>
    </lineage>
</organism>
<sequence length="167" mass="18255">MFSSPFTVNTAMNVFQDQNQPFSFGAPQQDQQSTNMDPNSPELFKQNLYSAQAEVMRLQSLAKQTLAGVQNAYRPGYSPEDTAGSIEELKKALNSLSQVLRTTGVGSLPLLPRPEQPGSPRIPPSEAELLEKASNAVKALYELQQRKQDSAAVVANLLGAPDHLQRK</sequence>
<accession>A8N054</accession>
<dbReference type="OrthoDB" id="3203574at2759"/>
<feature type="compositionally biased region" description="Pro residues" evidence="1">
    <location>
        <begin position="111"/>
        <end position="123"/>
    </location>
</feature>
<keyword evidence="3" id="KW-1185">Reference proteome</keyword>
<dbReference type="STRING" id="240176.A8N054"/>
<evidence type="ECO:0000313" key="2">
    <source>
        <dbReference type="EMBL" id="EAU93593.1"/>
    </source>
</evidence>
<protein>
    <submittedName>
        <fullName evidence="2">Uncharacterized protein</fullName>
    </submittedName>
</protein>
<feature type="region of interest" description="Disordered" evidence="1">
    <location>
        <begin position="106"/>
        <end position="125"/>
    </location>
</feature>
<dbReference type="VEuPathDB" id="FungiDB:CC1G_02823"/>
<gene>
    <name evidence="2" type="ORF">CC1G_02823</name>
</gene>
<dbReference type="KEGG" id="cci:CC1G_02823"/>
<evidence type="ECO:0000313" key="3">
    <source>
        <dbReference type="Proteomes" id="UP000001861"/>
    </source>
</evidence>
<name>A8N054_COPC7</name>
<dbReference type="eggNOG" id="ENOG502QZNE">
    <property type="taxonomic scope" value="Eukaryota"/>
</dbReference>
<dbReference type="InParanoid" id="A8N054"/>
<dbReference type="RefSeq" id="XP_001828242.1">
    <property type="nucleotide sequence ID" value="XM_001828190.1"/>
</dbReference>
<dbReference type="OMA" id="AGIQNAY"/>
<evidence type="ECO:0000256" key="1">
    <source>
        <dbReference type="SAM" id="MobiDB-lite"/>
    </source>
</evidence>